<dbReference type="GeneID" id="31233487"/>
<evidence type="ECO:0000313" key="2">
    <source>
        <dbReference type="Proteomes" id="UP001595908"/>
    </source>
</evidence>
<comment type="caution">
    <text evidence="1">The sequence shown here is derived from an EMBL/GenBank/DDBJ whole genome shotgun (WGS) entry which is preliminary data.</text>
</comment>
<keyword evidence="2" id="KW-1185">Reference proteome</keyword>
<dbReference type="RefSeq" id="WP_033300072.1">
    <property type="nucleotide sequence ID" value="NZ_JBFAGR010000034.1"/>
</dbReference>
<reference evidence="2" key="1">
    <citation type="journal article" date="2019" name="Int. J. Syst. Evol. Microbiol.">
        <title>The Global Catalogue of Microorganisms (GCM) 10K type strain sequencing project: providing services to taxonomists for standard genome sequencing and annotation.</title>
        <authorList>
            <consortium name="The Broad Institute Genomics Platform"/>
            <consortium name="The Broad Institute Genome Sequencing Center for Infectious Disease"/>
            <person name="Wu L."/>
            <person name="Ma J."/>
        </authorList>
    </citation>
    <scope>NUCLEOTIDE SEQUENCE [LARGE SCALE GENOMIC DNA]</scope>
    <source>
        <strain evidence="2">ICMP 257</strain>
    </source>
</reference>
<name>A0ABV9VHU6_STRAZ</name>
<protein>
    <submittedName>
        <fullName evidence="1">NTP pyrophosphohydrolase</fullName>
    </submittedName>
</protein>
<evidence type="ECO:0000313" key="1">
    <source>
        <dbReference type="EMBL" id="MFC4982399.1"/>
    </source>
</evidence>
<sequence length="133" mass="13690">MTGERTLVVVDGANVVGSVPDGWWRDRYGAAERLRDSLVTYAAEGIAGHAGPVELVLVVEGAARGVASVPGVRVATAPGSGDDLITELAAAAHGVRPCVVVTADRGLRQRVEAYGARCTGPRTVRPLPPPRGA</sequence>
<dbReference type="EMBL" id="JBHSJE010000010">
    <property type="protein sequence ID" value="MFC4982399.1"/>
    <property type="molecule type" value="Genomic_DNA"/>
</dbReference>
<gene>
    <name evidence="1" type="ORF">ACFPL4_29320</name>
</gene>
<proteinExistence type="predicted"/>
<organism evidence="1 2">
    <name type="scientific">Streptomyces atroolivaceus</name>
    <dbReference type="NCBI Taxonomy" id="66869"/>
    <lineage>
        <taxon>Bacteria</taxon>
        <taxon>Bacillati</taxon>
        <taxon>Actinomycetota</taxon>
        <taxon>Actinomycetes</taxon>
        <taxon>Kitasatosporales</taxon>
        <taxon>Streptomycetaceae</taxon>
        <taxon>Streptomyces</taxon>
    </lineage>
</organism>
<accession>A0ABV9VHU6</accession>
<dbReference type="Proteomes" id="UP001595908">
    <property type="component" value="Unassembled WGS sequence"/>
</dbReference>